<feature type="transmembrane region" description="Helical" evidence="1">
    <location>
        <begin position="261"/>
        <end position="280"/>
    </location>
</feature>
<feature type="transmembrane region" description="Helical" evidence="1">
    <location>
        <begin position="156"/>
        <end position="174"/>
    </location>
</feature>
<dbReference type="EMBL" id="LCFQ01000013">
    <property type="protein sequence ID" value="KKS97023.1"/>
    <property type="molecule type" value="Genomic_DNA"/>
</dbReference>
<proteinExistence type="predicted"/>
<comment type="caution">
    <text evidence="2">The sequence shown here is derived from an EMBL/GenBank/DDBJ whole genome shotgun (WGS) entry which is preliminary data.</text>
</comment>
<feature type="transmembrane region" description="Helical" evidence="1">
    <location>
        <begin position="102"/>
        <end position="121"/>
    </location>
</feature>
<evidence type="ECO:0000313" key="3">
    <source>
        <dbReference type="Proteomes" id="UP000034090"/>
    </source>
</evidence>
<protein>
    <recommendedName>
        <fullName evidence="4">EamA domain-containing protein</fullName>
    </recommendedName>
</protein>
<feature type="transmembrane region" description="Helical" evidence="1">
    <location>
        <begin position="326"/>
        <end position="345"/>
    </location>
</feature>
<accession>A0A0G1GDR9</accession>
<gene>
    <name evidence="2" type="ORF">UV74_C0013G0145</name>
</gene>
<dbReference type="Proteomes" id="UP000034090">
    <property type="component" value="Unassembled WGS sequence"/>
</dbReference>
<sequence length="366" mass="40676">MFLKRWSEFQLKHPRWLLFLSALLIAAYMVNDGNIMQNLLPQATEHPSYEITKVTYSCTYLTVGGILGLITYLLLSQTPLGKIVDTDYKKGNISSISKQAQAYAATSGVISAFATLIVLWGNSEYDPSAVTVLTTATVIFVLPIESLFRGLDYKQIMWPVILAGIGAVVVMLPGAELKTLQAGGIILAIITLLLIKNLLSGFEEVISGDGATLSDATSFSFWRFFWLAFAGAIISVGVVVITGQYEEYKFAVKSMVTNIPYWVVLTMIFVFMGMGWKQVAKKPKFKLSITEVVMISSFSGFVSAVYTAVVNWVWPETFPEAPLSLGHWIVRFIGIGILVLGMYWATKIKQQRKENEQESERENKNV</sequence>
<dbReference type="STRING" id="1618578.UV74_C0013G0145"/>
<keyword evidence="1" id="KW-0472">Membrane</keyword>
<feature type="transmembrane region" description="Helical" evidence="1">
    <location>
        <begin position="220"/>
        <end position="241"/>
    </location>
</feature>
<evidence type="ECO:0008006" key="4">
    <source>
        <dbReference type="Google" id="ProtNLM"/>
    </source>
</evidence>
<evidence type="ECO:0000313" key="2">
    <source>
        <dbReference type="EMBL" id="KKS97023.1"/>
    </source>
</evidence>
<evidence type="ECO:0000256" key="1">
    <source>
        <dbReference type="SAM" id="Phobius"/>
    </source>
</evidence>
<organism evidence="2 3">
    <name type="scientific">Candidatus Woesebacteria bacterium GW2011_GWB1_43_14</name>
    <dbReference type="NCBI Taxonomy" id="1618578"/>
    <lineage>
        <taxon>Bacteria</taxon>
        <taxon>Candidatus Woeseibacteriota</taxon>
    </lineage>
</organism>
<reference evidence="2 3" key="1">
    <citation type="journal article" date="2015" name="Nature">
        <title>rRNA introns, odd ribosomes, and small enigmatic genomes across a large radiation of phyla.</title>
        <authorList>
            <person name="Brown C.T."/>
            <person name="Hug L.A."/>
            <person name="Thomas B.C."/>
            <person name="Sharon I."/>
            <person name="Castelle C.J."/>
            <person name="Singh A."/>
            <person name="Wilkins M.J."/>
            <person name="Williams K.H."/>
            <person name="Banfield J.F."/>
        </authorList>
    </citation>
    <scope>NUCLEOTIDE SEQUENCE [LARGE SCALE GENOMIC DNA]</scope>
</reference>
<feature type="transmembrane region" description="Helical" evidence="1">
    <location>
        <begin position="180"/>
        <end position="199"/>
    </location>
</feature>
<keyword evidence="1" id="KW-0812">Transmembrane</keyword>
<feature type="transmembrane region" description="Helical" evidence="1">
    <location>
        <begin position="292"/>
        <end position="314"/>
    </location>
</feature>
<feature type="transmembrane region" description="Helical" evidence="1">
    <location>
        <begin position="53"/>
        <end position="75"/>
    </location>
</feature>
<dbReference type="AlphaFoldDB" id="A0A0G1GDR9"/>
<feature type="transmembrane region" description="Helical" evidence="1">
    <location>
        <begin position="127"/>
        <end position="144"/>
    </location>
</feature>
<keyword evidence="1" id="KW-1133">Transmembrane helix</keyword>
<name>A0A0G1GDR9_9BACT</name>